<dbReference type="InterPro" id="IPR013216">
    <property type="entry name" value="Methyltransf_11"/>
</dbReference>
<evidence type="ECO:0000259" key="8">
    <source>
        <dbReference type="Pfam" id="PF08241"/>
    </source>
</evidence>
<evidence type="ECO:0000256" key="7">
    <source>
        <dbReference type="ARBA" id="ARBA00047841"/>
    </source>
</evidence>
<accession>A0A6P8HIY7</accession>
<evidence type="ECO:0000313" key="10">
    <source>
        <dbReference type="RefSeq" id="XP_031554828.1"/>
    </source>
</evidence>
<name>A0A6P8HIY7_ACTTE</name>
<dbReference type="AlphaFoldDB" id="A0A6P8HIY7"/>
<reference evidence="10" key="1">
    <citation type="submission" date="2025-08" db="UniProtKB">
        <authorList>
            <consortium name="RefSeq"/>
        </authorList>
    </citation>
    <scope>IDENTIFICATION</scope>
    <source>
        <tissue evidence="10">Tentacle</tissue>
    </source>
</reference>
<sequence>MDAEKEIKTMKLYSDVERIYKQLEQLGYSRTDTLKLEDVNKFDEYHYLGTDAVMHCIKELGINSSHKVLDFGSGLGGPARFIVAKTNCELLAVELQADLNDTAVDLTKRCGLDTKLKHLWGDILKLDMESGSFDFLVSWLVILHIEDRKSLFNNCAKLIKPGGKMYTEDFYKLSDYDDNFSRMLKEDLFIAYLPTKDEYVKQLEQAGFTDIQFVDVTEEWTTFVSKRVEDFHAGKESYVSVFGQATYDGLNHFYTAVDKSFKSKAVGGCRIIATKK</sequence>
<evidence type="ECO:0000313" key="9">
    <source>
        <dbReference type="Proteomes" id="UP000515163"/>
    </source>
</evidence>
<dbReference type="GO" id="GO:0032259">
    <property type="term" value="P:methylation"/>
    <property type="evidence" value="ECO:0007669"/>
    <property type="project" value="UniProtKB-KW"/>
</dbReference>
<dbReference type="SUPFAM" id="SSF53335">
    <property type="entry name" value="S-adenosyl-L-methionine-dependent methyltransferases"/>
    <property type="match status" value="1"/>
</dbReference>
<comment type="pathway">
    <text evidence="2">Lipid metabolism.</text>
</comment>
<dbReference type="KEGG" id="aten:116291760"/>
<organism evidence="9 10">
    <name type="scientific">Actinia tenebrosa</name>
    <name type="common">Australian red waratah sea anemone</name>
    <dbReference type="NCBI Taxonomy" id="6105"/>
    <lineage>
        <taxon>Eukaryota</taxon>
        <taxon>Metazoa</taxon>
        <taxon>Cnidaria</taxon>
        <taxon>Anthozoa</taxon>
        <taxon>Hexacorallia</taxon>
        <taxon>Actiniaria</taxon>
        <taxon>Actiniidae</taxon>
        <taxon>Actinia</taxon>
    </lineage>
</organism>
<dbReference type="OrthoDB" id="8300214at2759"/>
<keyword evidence="3" id="KW-0489">Methyltransferase</keyword>
<dbReference type="InterPro" id="IPR029063">
    <property type="entry name" value="SAM-dependent_MTases_sf"/>
</dbReference>
<protein>
    <recommendedName>
        <fullName evidence="5">phosphoethanolamine N-methyltransferase</fullName>
        <ecNumber evidence="5">2.1.1.103</ecNumber>
    </recommendedName>
</protein>
<dbReference type="InParanoid" id="A0A6P8HIY7"/>
<dbReference type="GO" id="GO:0000234">
    <property type="term" value="F:phosphoethanolamine N-methyltransferase activity"/>
    <property type="evidence" value="ECO:0007669"/>
    <property type="project" value="UniProtKB-EC"/>
</dbReference>
<dbReference type="PANTHER" id="PTHR44307">
    <property type="entry name" value="PHOSPHOETHANOLAMINE METHYLTRANSFERASE"/>
    <property type="match status" value="1"/>
</dbReference>
<evidence type="ECO:0000256" key="3">
    <source>
        <dbReference type="ARBA" id="ARBA00022603"/>
    </source>
</evidence>
<evidence type="ECO:0000256" key="6">
    <source>
        <dbReference type="ARBA" id="ARBA00047619"/>
    </source>
</evidence>
<gene>
    <name evidence="10" type="primary">LOC116291760</name>
</gene>
<keyword evidence="9" id="KW-1185">Reference proteome</keyword>
<comment type="catalytic activity">
    <reaction evidence="6">
        <text>N,N-dimethylethanolamine phosphate + S-adenosyl-L-methionine = phosphocholine + S-adenosyl-L-homocysteine + H(+)</text>
        <dbReference type="Rhea" id="RHEA:25325"/>
        <dbReference type="ChEBI" id="CHEBI:15378"/>
        <dbReference type="ChEBI" id="CHEBI:57856"/>
        <dbReference type="ChEBI" id="CHEBI:58641"/>
        <dbReference type="ChEBI" id="CHEBI:59789"/>
        <dbReference type="ChEBI" id="CHEBI:295975"/>
        <dbReference type="EC" id="2.1.1.103"/>
    </reaction>
    <physiologicalReaction direction="left-to-right" evidence="6">
        <dbReference type="Rhea" id="RHEA:25326"/>
    </physiologicalReaction>
</comment>
<dbReference type="PANTHER" id="PTHR44307:SF2">
    <property type="entry name" value="PHOSPHOETHANOLAMINE METHYLTRANSFERASE ISOFORM X1"/>
    <property type="match status" value="1"/>
</dbReference>
<proteinExistence type="predicted"/>
<evidence type="ECO:0000256" key="5">
    <source>
        <dbReference type="ARBA" id="ARBA00035674"/>
    </source>
</evidence>
<keyword evidence="4" id="KW-0808">Transferase</keyword>
<dbReference type="Gene3D" id="3.40.50.150">
    <property type="entry name" value="Vaccinia Virus protein VP39"/>
    <property type="match status" value="1"/>
</dbReference>
<comment type="catalytic activity">
    <reaction evidence="7">
        <text>N-methylethanolamine phosphate + S-adenosyl-L-methionine = N,N-dimethylethanolamine phosphate + S-adenosyl-L-homocysteine + H(+)</text>
        <dbReference type="Rhea" id="RHEA:25321"/>
        <dbReference type="ChEBI" id="CHEBI:15378"/>
        <dbReference type="ChEBI" id="CHEBI:57781"/>
        <dbReference type="ChEBI" id="CHEBI:57856"/>
        <dbReference type="ChEBI" id="CHEBI:58641"/>
        <dbReference type="ChEBI" id="CHEBI:59789"/>
        <dbReference type="EC" id="2.1.1.103"/>
    </reaction>
    <physiologicalReaction direction="left-to-right" evidence="7">
        <dbReference type="Rhea" id="RHEA:25322"/>
    </physiologicalReaction>
</comment>
<dbReference type="Proteomes" id="UP000515163">
    <property type="component" value="Unplaced"/>
</dbReference>
<dbReference type="GeneID" id="116291760"/>
<dbReference type="RefSeq" id="XP_031554828.1">
    <property type="nucleotide sequence ID" value="XM_031698968.1"/>
</dbReference>
<comment type="pathway">
    <text evidence="1">Phospholipid metabolism; phosphatidylcholine biosynthesis.</text>
</comment>
<evidence type="ECO:0000256" key="2">
    <source>
        <dbReference type="ARBA" id="ARBA00005189"/>
    </source>
</evidence>
<evidence type="ECO:0000256" key="1">
    <source>
        <dbReference type="ARBA" id="ARBA00004969"/>
    </source>
</evidence>
<dbReference type="EC" id="2.1.1.103" evidence="5"/>
<dbReference type="Pfam" id="PF08241">
    <property type="entry name" value="Methyltransf_11"/>
    <property type="match status" value="1"/>
</dbReference>
<feature type="domain" description="Methyltransferase type 11" evidence="8">
    <location>
        <begin position="69"/>
        <end position="166"/>
    </location>
</feature>
<evidence type="ECO:0000256" key="4">
    <source>
        <dbReference type="ARBA" id="ARBA00022679"/>
    </source>
</evidence>
<dbReference type="CDD" id="cd02440">
    <property type="entry name" value="AdoMet_MTases"/>
    <property type="match status" value="1"/>
</dbReference>